<feature type="compositionally biased region" description="Low complexity" evidence="4">
    <location>
        <begin position="50"/>
        <end position="64"/>
    </location>
</feature>
<sequence>MGKMSAYFTQHHPPRWTLPHRFAPSHEAGTTTAIPSLVPGSQAAISPSAPSDQSKPQSTDQQQQHHALGLDTLTRFLHAFHTHYGTTDDRSSDGGSGTSRIHPRFDLAESKSCYAIYADLAGLSRDDVTVEVNDQAFTLTISGVLRRPVPVLGGGQSEDPSNVDIVHRNLSAASSPPNGKGKEVDTSSVVANDNTAADEDEGRVETKTKDRGIHWHVTERQVGQFRRGFMFPPDVAEITAVDASMTNGLLCVVVPKKRGKSQEVKPEPRKVQVL</sequence>
<dbReference type="Gene3D" id="2.60.40.790">
    <property type="match status" value="1"/>
</dbReference>
<evidence type="ECO:0000256" key="3">
    <source>
        <dbReference type="RuleBase" id="RU003616"/>
    </source>
</evidence>
<evidence type="ECO:0000259" key="5">
    <source>
        <dbReference type="PROSITE" id="PS01031"/>
    </source>
</evidence>
<dbReference type="SUPFAM" id="SSF49764">
    <property type="entry name" value="HSP20-like chaperones"/>
    <property type="match status" value="1"/>
</dbReference>
<dbReference type="EMBL" id="JAULSO010000002">
    <property type="protein sequence ID" value="KAK3689111.1"/>
    <property type="molecule type" value="Genomic_DNA"/>
</dbReference>
<dbReference type="InterPro" id="IPR031107">
    <property type="entry name" value="Small_HSP"/>
</dbReference>
<protein>
    <submittedName>
        <fullName evidence="6">HSP20-like chaperone</fullName>
    </submittedName>
</protein>
<dbReference type="AlphaFoldDB" id="A0AAE0XAY6"/>
<feature type="domain" description="SHSP" evidence="5">
    <location>
        <begin position="96"/>
        <end position="274"/>
    </location>
</feature>
<dbReference type="InterPro" id="IPR008978">
    <property type="entry name" value="HSP20-like_chaperone"/>
</dbReference>
<organism evidence="6 7">
    <name type="scientific">Podospora appendiculata</name>
    <dbReference type="NCBI Taxonomy" id="314037"/>
    <lineage>
        <taxon>Eukaryota</taxon>
        <taxon>Fungi</taxon>
        <taxon>Dikarya</taxon>
        <taxon>Ascomycota</taxon>
        <taxon>Pezizomycotina</taxon>
        <taxon>Sordariomycetes</taxon>
        <taxon>Sordariomycetidae</taxon>
        <taxon>Sordariales</taxon>
        <taxon>Podosporaceae</taxon>
        <taxon>Podospora</taxon>
    </lineage>
</organism>
<evidence type="ECO:0000313" key="7">
    <source>
        <dbReference type="Proteomes" id="UP001270362"/>
    </source>
</evidence>
<accession>A0AAE0XAY6</accession>
<name>A0AAE0XAY6_9PEZI</name>
<dbReference type="Pfam" id="PF00011">
    <property type="entry name" value="HSP20"/>
    <property type="match status" value="1"/>
</dbReference>
<evidence type="ECO:0000256" key="4">
    <source>
        <dbReference type="SAM" id="MobiDB-lite"/>
    </source>
</evidence>
<evidence type="ECO:0000256" key="1">
    <source>
        <dbReference type="ARBA" id="ARBA00023016"/>
    </source>
</evidence>
<dbReference type="InterPro" id="IPR002068">
    <property type="entry name" value="A-crystallin/Hsp20_dom"/>
</dbReference>
<dbReference type="PANTHER" id="PTHR11527">
    <property type="entry name" value="HEAT-SHOCK PROTEIN 20 FAMILY MEMBER"/>
    <property type="match status" value="1"/>
</dbReference>
<dbReference type="Proteomes" id="UP001270362">
    <property type="component" value="Unassembled WGS sequence"/>
</dbReference>
<reference evidence="6" key="2">
    <citation type="submission" date="2023-06" db="EMBL/GenBank/DDBJ databases">
        <authorList>
            <consortium name="Lawrence Berkeley National Laboratory"/>
            <person name="Haridas S."/>
            <person name="Hensen N."/>
            <person name="Bonometti L."/>
            <person name="Westerberg I."/>
            <person name="Brannstrom I.O."/>
            <person name="Guillou S."/>
            <person name="Cros-Aarteil S."/>
            <person name="Calhoun S."/>
            <person name="Kuo A."/>
            <person name="Mondo S."/>
            <person name="Pangilinan J."/>
            <person name="Riley R."/>
            <person name="Labutti K."/>
            <person name="Andreopoulos B."/>
            <person name="Lipzen A."/>
            <person name="Chen C."/>
            <person name="Yanf M."/>
            <person name="Daum C."/>
            <person name="Ng V."/>
            <person name="Clum A."/>
            <person name="Steindorff A."/>
            <person name="Ohm R."/>
            <person name="Martin F."/>
            <person name="Silar P."/>
            <person name="Natvig D."/>
            <person name="Lalanne C."/>
            <person name="Gautier V."/>
            <person name="Ament-Velasquez S.L."/>
            <person name="Kruys A."/>
            <person name="Hutchinson M.I."/>
            <person name="Powell A.J."/>
            <person name="Barry K."/>
            <person name="Miller A.N."/>
            <person name="Grigoriev I.V."/>
            <person name="Debuchy R."/>
            <person name="Gladieux P."/>
            <person name="Thoren M.H."/>
            <person name="Johannesson H."/>
        </authorList>
    </citation>
    <scope>NUCLEOTIDE SEQUENCE</scope>
    <source>
        <strain evidence="6">CBS 314.62</strain>
    </source>
</reference>
<proteinExistence type="inferred from homology"/>
<evidence type="ECO:0000313" key="6">
    <source>
        <dbReference type="EMBL" id="KAK3689111.1"/>
    </source>
</evidence>
<keyword evidence="1" id="KW-0346">Stress response</keyword>
<keyword evidence="7" id="KW-1185">Reference proteome</keyword>
<gene>
    <name evidence="6" type="ORF">B0T22DRAFT_460950</name>
</gene>
<dbReference type="PROSITE" id="PS01031">
    <property type="entry name" value="SHSP"/>
    <property type="match status" value="1"/>
</dbReference>
<evidence type="ECO:0000256" key="2">
    <source>
        <dbReference type="PROSITE-ProRule" id="PRU00285"/>
    </source>
</evidence>
<feature type="region of interest" description="Disordered" evidence="4">
    <location>
        <begin position="1"/>
        <end position="65"/>
    </location>
</feature>
<comment type="similarity">
    <text evidence="2 3">Belongs to the small heat shock protein (HSP20) family.</text>
</comment>
<dbReference type="CDD" id="cd06464">
    <property type="entry name" value="ACD_sHsps-like"/>
    <property type="match status" value="1"/>
</dbReference>
<reference evidence="6" key="1">
    <citation type="journal article" date="2023" name="Mol. Phylogenet. Evol.">
        <title>Genome-scale phylogeny and comparative genomics of the fungal order Sordariales.</title>
        <authorList>
            <person name="Hensen N."/>
            <person name="Bonometti L."/>
            <person name="Westerberg I."/>
            <person name="Brannstrom I.O."/>
            <person name="Guillou S."/>
            <person name="Cros-Aarteil S."/>
            <person name="Calhoun S."/>
            <person name="Haridas S."/>
            <person name="Kuo A."/>
            <person name="Mondo S."/>
            <person name="Pangilinan J."/>
            <person name="Riley R."/>
            <person name="LaButti K."/>
            <person name="Andreopoulos B."/>
            <person name="Lipzen A."/>
            <person name="Chen C."/>
            <person name="Yan M."/>
            <person name="Daum C."/>
            <person name="Ng V."/>
            <person name="Clum A."/>
            <person name="Steindorff A."/>
            <person name="Ohm R.A."/>
            <person name="Martin F."/>
            <person name="Silar P."/>
            <person name="Natvig D.O."/>
            <person name="Lalanne C."/>
            <person name="Gautier V."/>
            <person name="Ament-Velasquez S.L."/>
            <person name="Kruys A."/>
            <person name="Hutchinson M.I."/>
            <person name="Powell A.J."/>
            <person name="Barry K."/>
            <person name="Miller A.N."/>
            <person name="Grigoriev I.V."/>
            <person name="Debuchy R."/>
            <person name="Gladieux P."/>
            <person name="Hiltunen Thoren M."/>
            <person name="Johannesson H."/>
        </authorList>
    </citation>
    <scope>NUCLEOTIDE SEQUENCE</scope>
    <source>
        <strain evidence="6">CBS 314.62</strain>
    </source>
</reference>
<comment type="caution">
    <text evidence="6">The sequence shown here is derived from an EMBL/GenBank/DDBJ whole genome shotgun (WGS) entry which is preliminary data.</text>
</comment>